<keyword evidence="1" id="KW-0732">Signal</keyword>
<gene>
    <name evidence="2" type="ORF">HPE63_09580</name>
</gene>
<dbReference type="InterPro" id="IPR036249">
    <property type="entry name" value="Thioredoxin-like_sf"/>
</dbReference>
<proteinExistence type="predicted"/>
<dbReference type="Proteomes" id="UP000598350">
    <property type="component" value="Unassembled WGS sequence"/>
</dbReference>
<dbReference type="Pfam" id="PF13899">
    <property type="entry name" value="Thioredoxin_7"/>
    <property type="match status" value="1"/>
</dbReference>
<organism evidence="2 3">
    <name type="scientific">Maribacter arenosus</name>
    <dbReference type="NCBI Taxonomy" id="1854708"/>
    <lineage>
        <taxon>Bacteria</taxon>
        <taxon>Pseudomonadati</taxon>
        <taxon>Bacteroidota</taxon>
        <taxon>Flavobacteriia</taxon>
        <taxon>Flavobacteriales</taxon>
        <taxon>Flavobacteriaceae</taxon>
        <taxon>Maribacter</taxon>
    </lineage>
</organism>
<comment type="caution">
    <text evidence="2">The sequence shown here is derived from an EMBL/GenBank/DDBJ whole genome shotgun (WGS) entry which is preliminary data.</text>
</comment>
<feature type="chain" id="PRO_5047013109" evidence="1">
    <location>
        <begin position="19"/>
        <end position="144"/>
    </location>
</feature>
<name>A0ABR7VEE7_9FLAO</name>
<dbReference type="EMBL" id="JABTCG010000003">
    <property type="protein sequence ID" value="MBD0850917.1"/>
    <property type="molecule type" value="Genomic_DNA"/>
</dbReference>
<protein>
    <submittedName>
        <fullName evidence="2">Thioredoxin family protein</fullName>
    </submittedName>
</protein>
<dbReference type="SUPFAM" id="SSF52833">
    <property type="entry name" value="Thioredoxin-like"/>
    <property type="match status" value="1"/>
</dbReference>
<dbReference type="RefSeq" id="WP_188314047.1">
    <property type="nucleotide sequence ID" value="NZ_JABTCG010000003.1"/>
</dbReference>
<evidence type="ECO:0000313" key="3">
    <source>
        <dbReference type="Proteomes" id="UP000598350"/>
    </source>
</evidence>
<feature type="signal peptide" evidence="1">
    <location>
        <begin position="1"/>
        <end position="18"/>
    </location>
</feature>
<evidence type="ECO:0000256" key="1">
    <source>
        <dbReference type="SAM" id="SignalP"/>
    </source>
</evidence>
<evidence type="ECO:0000313" key="2">
    <source>
        <dbReference type="EMBL" id="MBD0850917.1"/>
    </source>
</evidence>
<keyword evidence="3" id="KW-1185">Reference proteome</keyword>
<dbReference type="Gene3D" id="3.40.30.10">
    <property type="entry name" value="Glutaredoxin"/>
    <property type="match status" value="1"/>
</dbReference>
<reference evidence="2 3" key="1">
    <citation type="submission" date="2020-05" db="EMBL/GenBank/DDBJ databases">
        <title>The draft genome sequence of Maribacter arenosus CAU 1321.</title>
        <authorList>
            <person name="Mu L."/>
        </authorList>
    </citation>
    <scope>NUCLEOTIDE SEQUENCE [LARGE SCALE GENOMIC DNA]</scope>
    <source>
        <strain evidence="2 3">CAU 1321</strain>
    </source>
</reference>
<sequence length="144" mass="16244">MKKLTFIMAMLCTVLVSAQDWRPTYSDALSVSAKENKPIILVFAGSDWCAPCIKLDRSIWQSPEFIGYAKENYVLYKADFPRKKSNQLPAEIADKNGELAKTYNPNGFFPFVVVMNSKEQVLGTTGYKKITPDAYISLLNSFLK</sequence>
<accession>A0ABR7VEE7</accession>